<sequence>MVKCSFLCCWFFGAAYPFFFSHFRFQSSFLFFVPLPQVQLMVLTLPLFFHQMNRFPILEENVSRLKMLWQYVILICVSPLSWLDGKDRHMTLEYFLMQFEIRNTNFRTHQMENAHDRESDNDDDDDDDDGESNNSSGFEMELTRDAIASSLMNSL</sequence>
<reference evidence="3" key="2">
    <citation type="submission" date="2025-08" db="UniProtKB">
        <authorList>
            <consortium name="RefSeq"/>
        </authorList>
    </citation>
    <scope>IDENTIFICATION</scope>
</reference>
<dbReference type="PaxDb" id="3635-A0A1U8J640"/>
<proteinExistence type="predicted"/>
<feature type="compositionally biased region" description="Acidic residues" evidence="1">
    <location>
        <begin position="119"/>
        <end position="131"/>
    </location>
</feature>
<dbReference type="GeneID" id="107904033"/>
<gene>
    <name evidence="3" type="primary">LOC107904033</name>
</gene>
<name>A0A1U8J640_GOSHI</name>
<dbReference type="Proteomes" id="UP000818029">
    <property type="component" value="Chromosome D05"/>
</dbReference>
<dbReference type="RefSeq" id="XP_016685795.1">
    <property type="nucleotide sequence ID" value="XM_016830306.2"/>
</dbReference>
<evidence type="ECO:0000256" key="1">
    <source>
        <dbReference type="SAM" id="MobiDB-lite"/>
    </source>
</evidence>
<accession>A0A1U8J640</accession>
<dbReference type="AlphaFoldDB" id="A0A1U8J640"/>
<evidence type="ECO:0000313" key="3">
    <source>
        <dbReference type="RefSeq" id="XP_016685795.1"/>
    </source>
</evidence>
<evidence type="ECO:0000313" key="2">
    <source>
        <dbReference type="Proteomes" id="UP000818029"/>
    </source>
</evidence>
<keyword evidence="2" id="KW-1185">Reference proteome</keyword>
<dbReference type="KEGG" id="ghi:107904033"/>
<reference evidence="2" key="1">
    <citation type="journal article" date="2020" name="Nat. Genet.">
        <title>Genomic diversifications of five Gossypium allopolyploid species and their impact on cotton improvement.</title>
        <authorList>
            <person name="Chen Z.J."/>
            <person name="Sreedasyam A."/>
            <person name="Ando A."/>
            <person name="Song Q."/>
            <person name="De Santiago L.M."/>
            <person name="Hulse-Kemp A.M."/>
            <person name="Ding M."/>
            <person name="Ye W."/>
            <person name="Kirkbride R.C."/>
            <person name="Jenkins J."/>
            <person name="Plott C."/>
            <person name="Lovell J."/>
            <person name="Lin Y.M."/>
            <person name="Vaughn R."/>
            <person name="Liu B."/>
            <person name="Simpson S."/>
            <person name="Scheffler B.E."/>
            <person name="Wen L."/>
            <person name="Saski C.A."/>
            <person name="Grover C.E."/>
            <person name="Hu G."/>
            <person name="Conover J.L."/>
            <person name="Carlson J.W."/>
            <person name="Shu S."/>
            <person name="Boston L.B."/>
            <person name="Williams M."/>
            <person name="Peterson D.G."/>
            <person name="McGee K."/>
            <person name="Jones D.C."/>
            <person name="Wendel J.F."/>
            <person name="Stelly D.M."/>
            <person name="Grimwood J."/>
            <person name="Schmutz J."/>
        </authorList>
    </citation>
    <scope>NUCLEOTIDE SEQUENCE [LARGE SCALE GENOMIC DNA]</scope>
    <source>
        <strain evidence="2">cv. TM-1</strain>
    </source>
</reference>
<organism evidence="2 3">
    <name type="scientific">Gossypium hirsutum</name>
    <name type="common">Upland cotton</name>
    <name type="synonym">Gossypium mexicanum</name>
    <dbReference type="NCBI Taxonomy" id="3635"/>
    <lineage>
        <taxon>Eukaryota</taxon>
        <taxon>Viridiplantae</taxon>
        <taxon>Streptophyta</taxon>
        <taxon>Embryophyta</taxon>
        <taxon>Tracheophyta</taxon>
        <taxon>Spermatophyta</taxon>
        <taxon>Magnoliopsida</taxon>
        <taxon>eudicotyledons</taxon>
        <taxon>Gunneridae</taxon>
        <taxon>Pentapetalae</taxon>
        <taxon>rosids</taxon>
        <taxon>malvids</taxon>
        <taxon>Malvales</taxon>
        <taxon>Malvaceae</taxon>
        <taxon>Malvoideae</taxon>
        <taxon>Gossypium</taxon>
    </lineage>
</organism>
<feature type="region of interest" description="Disordered" evidence="1">
    <location>
        <begin position="112"/>
        <end position="139"/>
    </location>
</feature>
<protein>
    <submittedName>
        <fullName evidence="3">Uncharacterized protein isoform X1</fullName>
    </submittedName>
</protein>